<dbReference type="CDD" id="cd23992">
    <property type="entry name" value="PBP_GOBP"/>
    <property type="match status" value="2"/>
</dbReference>
<reference evidence="6" key="2">
    <citation type="submission" date="2020-05" db="UniProtKB">
        <authorList>
            <consortium name="EnsemblMetazoa"/>
        </authorList>
    </citation>
    <scope>IDENTIFICATION</scope>
    <source>
        <strain evidence="6">maculatus3</strain>
    </source>
</reference>
<accession>A0A182T4Z7</accession>
<keyword evidence="7" id="KW-1185">Reference proteome</keyword>
<dbReference type="Gene3D" id="1.10.238.20">
    <property type="entry name" value="Pheromone/general odorant binding protein domain"/>
    <property type="match status" value="2"/>
</dbReference>
<dbReference type="PANTHER" id="PTHR11857">
    <property type="entry name" value="ODORANT BINDING PROTEIN-RELATED"/>
    <property type="match status" value="1"/>
</dbReference>
<proteinExistence type="inferred from homology"/>
<dbReference type="Pfam" id="PF01395">
    <property type="entry name" value="PBP_GOBP"/>
    <property type="match status" value="2"/>
</dbReference>
<sequence>MRLSRRMLPHKVSATRHKCIHVRGENVSATMKQVLLIIILAAVPFNVLANDTKGLTIEKSFLQSVHDCAEYLQVSKHRLVQYLAYEFPPDDETKCLIYCVGTDLRWWNNTCGLQVPAIVNFFQPVLGDRQYEKRTNECLERNVYAKNAPNNCCKAYDAFQCYFREFGNLVTCPQYVPATQLQATQAALDCLNMLRVPVDLLRCYSKGNLPDVPETRCLYHCIDHRTGLYTPESGLCLSRFYVRDYSKNDLRYLSKETKACRDRIRQSGCDVCSEVYNTHRDCLTGIGVDGYTSGIITEAARIALTNLGVCCEDIPQHASVEQVEEVGYSYASYQPAVVSGPCKACAASKVPFVPVLPKPTLVSPPVVTFKSPVYAPRPACSSCGSVPKMVSMSNTYPTVETSCGGHRTAPYVKHVAHPGSGRPQLMYYQPSPPSSASPPVVEPCSCSSSHTVSKPVFSTFSPRSYAERSHGPYPSCRTCKAEHFGTAAK</sequence>
<reference evidence="7" key="1">
    <citation type="submission" date="2013-09" db="EMBL/GenBank/DDBJ databases">
        <title>The Genome Sequence of Anopheles maculatus species B.</title>
        <authorList>
            <consortium name="The Broad Institute Genomics Platform"/>
            <person name="Neafsey D.E."/>
            <person name="Besansky N."/>
            <person name="Howell P."/>
            <person name="Walton C."/>
            <person name="Young S.K."/>
            <person name="Zeng Q."/>
            <person name="Gargeya S."/>
            <person name="Fitzgerald M."/>
            <person name="Haas B."/>
            <person name="Abouelleil A."/>
            <person name="Allen A.W."/>
            <person name="Alvarado L."/>
            <person name="Arachchi H.M."/>
            <person name="Berlin A.M."/>
            <person name="Chapman S.B."/>
            <person name="Gainer-Dewar J."/>
            <person name="Goldberg J."/>
            <person name="Griggs A."/>
            <person name="Gujja S."/>
            <person name="Hansen M."/>
            <person name="Howarth C."/>
            <person name="Imamovic A."/>
            <person name="Ireland A."/>
            <person name="Larimer J."/>
            <person name="McCowan C."/>
            <person name="Murphy C."/>
            <person name="Pearson M."/>
            <person name="Poon T.W."/>
            <person name="Priest M."/>
            <person name="Roberts A."/>
            <person name="Saif S."/>
            <person name="Shea T."/>
            <person name="Sisk P."/>
            <person name="Sykes S."/>
            <person name="Wortman J."/>
            <person name="Nusbaum C."/>
            <person name="Birren B."/>
        </authorList>
    </citation>
    <scope>NUCLEOTIDE SEQUENCE [LARGE SCALE GENOMIC DNA]</scope>
    <source>
        <strain evidence="7">maculatus3</strain>
    </source>
</reference>
<dbReference type="InterPro" id="IPR036728">
    <property type="entry name" value="PBP_GOBP_sf"/>
</dbReference>
<protein>
    <recommendedName>
        <fullName evidence="8">Odorant binding protein</fullName>
    </recommendedName>
</protein>
<dbReference type="GO" id="GO:0007608">
    <property type="term" value="P:sensory perception of smell"/>
    <property type="evidence" value="ECO:0007669"/>
    <property type="project" value="TreeGrafter"/>
</dbReference>
<dbReference type="PANTHER" id="PTHR11857:SF46">
    <property type="entry name" value="GENERAL ODORANT-BINDING PROTEIN 99A-RELATED"/>
    <property type="match status" value="1"/>
</dbReference>
<name>A0A182T4Z7_9DIPT</name>
<evidence type="ECO:0000256" key="3">
    <source>
        <dbReference type="ARBA" id="ARBA00022525"/>
    </source>
</evidence>
<comment type="similarity">
    <text evidence="2">Belongs to the PBP/GOBP family.</text>
</comment>
<dbReference type="Proteomes" id="UP000075901">
    <property type="component" value="Unassembled WGS sequence"/>
</dbReference>
<dbReference type="InterPro" id="IPR006170">
    <property type="entry name" value="PBP/GOBP"/>
</dbReference>
<dbReference type="GO" id="GO:0005549">
    <property type="term" value="F:odorant binding"/>
    <property type="evidence" value="ECO:0007669"/>
    <property type="project" value="InterPro"/>
</dbReference>
<keyword evidence="4" id="KW-0732">Signal</keyword>
<evidence type="ECO:0008006" key="8">
    <source>
        <dbReference type="Google" id="ProtNLM"/>
    </source>
</evidence>
<dbReference type="SUPFAM" id="SSF47565">
    <property type="entry name" value="Insect pheromone/odorant-binding proteins"/>
    <property type="match status" value="2"/>
</dbReference>
<dbReference type="AlphaFoldDB" id="A0A182T4Z7"/>
<comment type="subcellular location">
    <subcellularLocation>
        <location evidence="1">Secreted</location>
    </subcellularLocation>
</comment>
<dbReference type="FunFam" id="1.10.238.20:FF:000002">
    <property type="entry name" value="AGAP000641-PA"/>
    <property type="match status" value="1"/>
</dbReference>
<organism evidence="6 7">
    <name type="scientific">Anopheles maculatus</name>
    <dbReference type="NCBI Taxonomy" id="74869"/>
    <lineage>
        <taxon>Eukaryota</taxon>
        <taxon>Metazoa</taxon>
        <taxon>Ecdysozoa</taxon>
        <taxon>Arthropoda</taxon>
        <taxon>Hexapoda</taxon>
        <taxon>Insecta</taxon>
        <taxon>Pterygota</taxon>
        <taxon>Neoptera</taxon>
        <taxon>Endopterygota</taxon>
        <taxon>Diptera</taxon>
        <taxon>Nematocera</taxon>
        <taxon>Culicoidea</taxon>
        <taxon>Culicidae</taxon>
        <taxon>Anophelinae</taxon>
        <taxon>Anopheles</taxon>
        <taxon>Anopheles maculatus group</taxon>
    </lineage>
</organism>
<dbReference type="FunFam" id="1.10.238.20:FF:000003">
    <property type="entry name" value="AGAP010409-PA"/>
    <property type="match status" value="1"/>
</dbReference>
<keyword evidence="5" id="KW-1015">Disulfide bond</keyword>
<dbReference type="VEuPathDB" id="VectorBase:AMAM019736"/>
<evidence type="ECO:0000256" key="4">
    <source>
        <dbReference type="ARBA" id="ARBA00022729"/>
    </source>
</evidence>
<dbReference type="EnsemblMetazoa" id="AMAM019736-RA">
    <property type="protein sequence ID" value="AMAM019736-PA"/>
    <property type="gene ID" value="AMAM019736"/>
</dbReference>
<evidence type="ECO:0000256" key="5">
    <source>
        <dbReference type="ARBA" id="ARBA00023157"/>
    </source>
</evidence>
<evidence type="ECO:0000256" key="2">
    <source>
        <dbReference type="ARBA" id="ARBA00008098"/>
    </source>
</evidence>
<dbReference type="GO" id="GO:0005615">
    <property type="term" value="C:extracellular space"/>
    <property type="evidence" value="ECO:0007669"/>
    <property type="project" value="TreeGrafter"/>
</dbReference>
<evidence type="ECO:0000256" key="1">
    <source>
        <dbReference type="ARBA" id="ARBA00004613"/>
    </source>
</evidence>
<dbReference type="SMART" id="SM00708">
    <property type="entry name" value="PhBP"/>
    <property type="match status" value="1"/>
</dbReference>
<evidence type="ECO:0000313" key="6">
    <source>
        <dbReference type="EnsemblMetazoa" id="AMAM019736-PA"/>
    </source>
</evidence>
<keyword evidence="3" id="KW-0964">Secreted</keyword>
<evidence type="ECO:0000313" key="7">
    <source>
        <dbReference type="Proteomes" id="UP000075901"/>
    </source>
</evidence>